<protein>
    <submittedName>
        <fullName evidence="1">Uncharacterized protein</fullName>
    </submittedName>
</protein>
<sequence length="118" mass="13920">MTRQHPVIYNTRRFNDSNQTFITCYFKIAYTTHTKTYDISSQFTLSQLYNIMRPRIRNDLYLELSEVNDFVFVVAGQNAQEEGEHLLPSINTTLRDITDTNDLSFYIRPVNNNENQNT</sequence>
<name>A0A6C0CW79_9ZZZZ</name>
<dbReference type="AlphaFoldDB" id="A0A6C0CW79"/>
<accession>A0A6C0CW79</accession>
<dbReference type="EMBL" id="MN739497">
    <property type="protein sequence ID" value="QHT08507.1"/>
    <property type="molecule type" value="Genomic_DNA"/>
</dbReference>
<reference evidence="1" key="1">
    <citation type="journal article" date="2020" name="Nature">
        <title>Giant virus diversity and host interactions through global metagenomics.</title>
        <authorList>
            <person name="Schulz F."/>
            <person name="Roux S."/>
            <person name="Paez-Espino D."/>
            <person name="Jungbluth S."/>
            <person name="Walsh D.A."/>
            <person name="Denef V.J."/>
            <person name="McMahon K.D."/>
            <person name="Konstantinidis K.T."/>
            <person name="Eloe-Fadrosh E.A."/>
            <person name="Kyrpides N.C."/>
            <person name="Woyke T."/>
        </authorList>
    </citation>
    <scope>NUCLEOTIDE SEQUENCE</scope>
    <source>
        <strain evidence="1">GVMAG-M-3300022752-66</strain>
    </source>
</reference>
<proteinExistence type="predicted"/>
<organism evidence="1">
    <name type="scientific">viral metagenome</name>
    <dbReference type="NCBI Taxonomy" id="1070528"/>
    <lineage>
        <taxon>unclassified sequences</taxon>
        <taxon>metagenomes</taxon>
        <taxon>organismal metagenomes</taxon>
    </lineage>
</organism>
<evidence type="ECO:0000313" key="1">
    <source>
        <dbReference type="EMBL" id="QHT08507.1"/>
    </source>
</evidence>